<name>A0A6J5L7P2_9CAUD</name>
<dbReference type="EMBL" id="LR796234">
    <property type="protein sequence ID" value="CAB4129373.1"/>
    <property type="molecule type" value="Genomic_DNA"/>
</dbReference>
<evidence type="ECO:0000313" key="1">
    <source>
        <dbReference type="EMBL" id="CAB4129373.1"/>
    </source>
</evidence>
<protein>
    <submittedName>
        <fullName evidence="1">Uncharacterized protein</fullName>
    </submittedName>
</protein>
<organism evidence="1">
    <name type="scientific">uncultured Caudovirales phage</name>
    <dbReference type="NCBI Taxonomy" id="2100421"/>
    <lineage>
        <taxon>Viruses</taxon>
        <taxon>Duplodnaviria</taxon>
        <taxon>Heunggongvirae</taxon>
        <taxon>Uroviricota</taxon>
        <taxon>Caudoviricetes</taxon>
        <taxon>Peduoviridae</taxon>
        <taxon>Maltschvirus</taxon>
        <taxon>Maltschvirus maltsch</taxon>
    </lineage>
</organism>
<accession>A0A6J5L7P2</accession>
<proteinExistence type="predicted"/>
<sequence length="81" mass="9385">MTTYRGAYATIQYLDNDQVMNGCYFSFGGEVYDEDGDTQQDSFGIPDHDIYYFCDKGEPELKELMDSTFDFKVLDYELVEA</sequence>
<gene>
    <name evidence="1" type="ORF">UFOVP118_13</name>
</gene>
<reference evidence="1" key="1">
    <citation type="submission" date="2020-04" db="EMBL/GenBank/DDBJ databases">
        <authorList>
            <person name="Chiriac C."/>
            <person name="Salcher M."/>
            <person name="Ghai R."/>
            <person name="Kavagutti S V."/>
        </authorList>
    </citation>
    <scope>NUCLEOTIDE SEQUENCE</scope>
</reference>